<keyword evidence="7 8" id="KW-0472">Membrane</keyword>
<feature type="transmembrane region" description="Helical" evidence="8">
    <location>
        <begin position="504"/>
        <end position="528"/>
    </location>
</feature>
<dbReference type="GO" id="GO:0016616">
    <property type="term" value="F:oxidoreductase activity, acting on the CH-OH group of donors, NAD or NADP as acceptor"/>
    <property type="evidence" value="ECO:0007669"/>
    <property type="project" value="InterPro"/>
</dbReference>
<gene>
    <name evidence="10" type="ORF">QJS10_CPA16g00088</name>
</gene>
<dbReference type="EMBL" id="JAUJYO010000016">
    <property type="protein sequence ID" value="KAK1294930.1"/>
    <property type="molecule type" value="Genomic_DNA"/>
</dbReference>
<dbReference type="Proteomes" id="UP001180020">
    <property type="component" value="Unassembled WGS sequence"/>
</dbReference>
<evidence type="ECO:0000256" key="6">
    <source>
        <dbReference type="ARBA" id="ARBA00023002"/>
    </source>
</evidence>
<feature type="transmembrane region" description="Helical" evidence="8">
    <location>
        <begin position="417"/>
        <end position="438"/>
    </location>
</feature>
<dbReference type="GO" id="GO:0005789">
    <property type="term" value="C:endoplasmic reticulum membrane"/>
    <property type="evidence" value="ECO:0007669"/>
    <property type="project" value="UniProtKB-SubCell"/>
</dbReference>
<dbReference type="PROSITE" id="PS50845">
    <property type="entry name" value="RETICULON"/>
    <property type="match status" value="1"/>
</dbReference>
<dbReference type="InterPro" id="IPR003388">
    <property type="entry name" value="Reticulon"/>
</dbReference>
<keyword evidence="4 8" id="KW-0256">Endoplasmic reticulum</keyword>
<evidence type="ECO:0000256" key="2">
    <source>
        <dbReference type="ARBA" id="ARBA00009219"/>
    </source>
</evidence>
<comment type="similarity">
    <text evidence="2">Belongs to the 3-beta-HSD family.</text>
</comment>
<evidence type="ECO:0000259" key="9">
    <source>
        <dbReference type="PROSITE" id="PS50845"/>
    </source>
</evidence>
<sequence>MATDESSRDQRNPSRTCTVLFGRRSPVGRPLVLSLLRSGDWTVRIADSAPSLDDERGSVLSESLVVGRASYHQIDVRDQSRLRYAINGSSVVFHMGVSDTLRDSFYENHALLVQGMKNVINVCRECNAERFIYNSSADVVFDGVHDIHYGDESMPYPWKFEDGLNELKAQAEMLVLCASGRDGLLTCALRPSNPFGPGDTQLVPFIVNLAKSVWGKFIFGSGANMCDFTYVENVAHAHMCAEKALRSEVTAVAGKPLFVTNLKPKKTWEFVSLIVEGLGYQRPSIHLPVRLILFIAMPFDWIYGKLGVKLGVRSPMIHQLACTRTFNCDSAQKHIGYTPIIPLEEGIAPTVESFSHLAKDSPYSVHRDLSRPSKAEKLLGSGRVADLVLWRDDKLTFTFLLTLLLFYYWFLHSGRTFICSMATFLQICVVILFAHGFLPSKVFGFTIKKIPSSFFGVSEKTTKVAVYSAASMWNGGVHTLSSLAQAAEWELFFKVTCSLYIIKLLLSLSLSILFGLGIVCLFTVFIVYEQYEVEVETIIAASVSGITKLEMMLKKKLPGFLEVHIAHNNH</sequence>
<evidence type="ECO:0000256" key="8">
    <source>
        <dbReference type="RuleBase" id="RU363132"/>
    </source>
</evidence>
<evidence type="ECO:0000256" key="3">
    <source>
        <dbReference type="ARBA" id="ARBA00022692"/>
    </source>
</evidence>
<dbReference type="PANTHER" id="PTHR43245">
    <property type="entry name" value="BIFUNCTIONAL POLYMYXIN RESISTANCE PROTEIN ARNA"/>
    <property type="match status" value="1"/>
</dbReference>
<feature type="domain" description="Reticulon" evidence="9">
    <location>
        <begin position="384"/>
        <end position="570"/>
    </location>
</feature>
<name>A0AAV9D136_ACOCL</name>
<dbReference type="InterPro" id="IPR050177">
    <property type="entry name" value="Lipid_A_modif_metabolic_enz"/>
</dbReference>
<evidence type="ECO:0000313" key="11">
    <source>
        <dbReference type="Proteomes" id="UP001180020"/>
    </source>
</evidence>
<evidence type="ECO:0000256" key="4">
    <source>
        <dbReference type="ARBA" id="ARBA00022824"/>
    </source>
</evidence>
<keyword evidence="6" id="KW-0560">Oxidoreductase</keyword>
<evidence type="ECO:0000256" key="7">
    <source>
        <dbReference type="ARBA" id="ARBA00023136"/>
    </source>
</evidence>
<dbReference type="InterPro" id="IPR002225">
    <property type="entry name" value="3Beta_OHSteriod_DH/Estase"/>
</dbReference>
<accession>A0AAV9D136</accession>
<dbReference type="SUPFAM" id="SSF51735">
    <property type="entry name" value="NAD(P)-binding Rossmann-fold domains"/>
    <property type="match status" value="1"/>
</dbReference>
<dbReference type="AlphaFoldDB" id="A0AAV9D136"/>
<organism evidence="10 11">
    <name type="scientific">Acorus calamus</name>
    <name type="common">Sweet flag</name>
    <dbReference type="NCBI Taxonomy" id="4465"/>
    <lineage>
        <taxon>Eukaryota</taxon>
        <taxon>Viridiplantae</taxon>
        <taxon>Streptophyta</taxon>
        <taxon>Embryophyta</taxon>
        <taxon>Tracheophyta</taxon>
        <taxon>Spermatophyta</taxon>
        <taxon>Magnoliopsida</taxon>
        <taxon>Liliopsida</taxon>
        <taxon>Acoraceae</taxon>
        <taxon>Acorus</taxon>
    </lineage>
</organism>
<reference evidence="10" key="1">
    <citation type="journal article" date="2023" name="Nat. Commun.">
        <title>Diploid and tetraploid genomes of Acorus and the evolution of monocots.</title>
        <authorList>
            <person name="Ma L."/>
            <person name="Liu K.W."/>
            <person name="Li Z."/>
            <person name="Hsiao Y.Y."/>
            <person name="Qi Y."/>
            <person name="Fu T."/>
            <person name="Tang G.D."/>
            <person name="Zhang D."/>
            <person name="Sun W.H."/>
            <person name="Liu D.K."/>
            <person name="Li Y."/>
            <person name="Chen G.Z."/>
            <person name="Liu X.D."/>
            <person name="Liao X.Y."/>
            <person name="Jiang Y.T."/>
            <person name="Yu X."/>
            <person name="Hao Y."/>
            <person name="Huang J."/>
            <person name="Zhao X.W."/>
            <person name="Ke S."/>
            <person name="Chen Y.Y."/>
            <person name="Wu W.L."/>
            <person name="Hsu J.L."/>
            <person name="Lin Y.F."/>
            <person name="Huang M.D."/>
            <person name="Li C.Y."/>
            <person name="Huang L."/>
            <person name="Wang Z.W."/>
            <person name="Zhao X."/>
            <person name="Zhong W.Y."/>
            <person name="Peng D.H."/>
            <person name="Ahmad S."/>
            <person name="Lan S."/>
            <person name="Zhang J.S."/>
            <person name="Tsai W.C."/>
            <person name="Van de Peer Y."/>
            <person name="Liu Z.J."/>
        </authorList>
    </citation>
    <scope>NUCLEOTIDE SEQUENCE</scope>
    <source>
        <strain evidence="10">CP</strain>
    </source>
</reference>
<dbReference type="GO" id="GO:0006694">
    <property type="term" value="P:steroid biosynthetic process"/>
    <property type="evidence" value="ECO:0007669"/>
    <property type="project" value="InterPro"/>
</dbReference>
<keyword evidence="3 8" id="KW-0812">Transmembrane</keyword>
<comment type="subcellular location">
    <subcellularLocation>
        <location evidence="1 8">Endoplasmic reticulum membrane</location>
        <topology evidence="1 8">Multi-pass membrane protein</topology>
    </subcellularLocation>
</comment>
<dbReference type="Gene3D" id="3.40.50.720">
    <property type="entry name" value="NAD(P)-binding Rossmann-like Domain"/>
    <property type="match status" value="1"/>
</dbReference>
<dbReference type="InterPro" id="IPR036291">
    <property type="entry name" value="NAD(P)-bd_dom_sf"/>
</dbReference>
<keyword evidence="5 8" id="KW-1133">Transmembrane helix</keyword>
<keyword evidence="11" id="KW-1185">Reference proteome</keyword>
<reference evidence="10" key="2">
    <citation type="submission" date="2023-06" db="EMBL/GenBank/DDBJ databases">
        <authorList>
            <person name="Ma L."/>
            <person name="Liu K.-W."/>
            <person name="Li Z."/>
            <person name="Hsiao Y.-Y."/>
            <person name="Qi Y."/>
            <person name="Fu T."/>
            <person name="Tang G."/>
            <person name="Zhang D."/>
            <person name="Sun W.-H."/>
            <person name="Liu D.-K."/>
            <person name="Li Y."/>
            <person name="Chen G.-Z."/>
            <person name="Liu X.-D."/>
            <person name="Liao X.-Y."/>
            <person name="Jiang Y.-T."/>
            <person name="Yu X."/>
            <person name="Hao Y."/>
            <person name="Huang J."/>
            <person name="Zhao X.-W."/>
            <person name="Ke S."/>
            <person name="Chen Y.-Y."/>
            <person name="Wu W.-L."/>
            <person name="Hsu J.-L."/>
            <person name="Lin Y.-F."/>
            <person name="Huang M.-D."/>
            <person name="Li C.-Y."/>
            <person name="Huang L."/>
            <person name="Wang Z.-W."/>
            <person name="Zhao X."/>
            <person name="Zhong W.-Y."/>
            <person name="Peng D.-H."/>
            <person name="Ahmad S."/>
            <person name="Lan S."/>
            <person name="Zhang J.-S."/>
            <person name="Tsai W.-C."/>
            <person name="Van De Peer Y."/>
            <person name="Liu Z.-J."/>
        </authorList>
    </citation>
    <scope>NUCLEOTIDE SEQUENCE</scope>
    <source>
        <strain evidence="10">CP</strain>
        <tissue evidence="10">Leaves</tissue>
    </source>
</reference>
<comment type="caution">
    <text evidence="10">The sequence shown here is derived from an EMBL/GenBank/DDBJ whole genome shotgun (WGS) entry which is preliminary data.</text>
</comment>
<evidence type="ECO:0000313" key="10">
    <source>
        <dbReference type="EMBL" id="KAK1294930.1"/>
    </source>
</evidence>
<dbReference type="Pfam" id="PF02453">
    <property type="entry name" value="Reticulon"/>
    <property type="match status" value="1"/>
</dbReference>
<dbReference type="Pfam" id="PF01073">
    <property type="entry name" value="3Beta_HSD"/>
    <property type="match status" value="1"/>
</dbReference>
<evidence type="ECO:0000256" key="5">
    <source>
        <dbReference type="ARBA" id="ARBA00022989"/>
    </source>
</evidence>
<evidence type="ECO:0000256" key="1">
    <source>
        <dbReference type="ARBA" id="ARBA00004477"/>
    </source>
</evidence>
<dbReference type="PANTHER" id="PTHR43245:SF51">
    <property type="entry name" value="SHORT CHAIN DEHYDROGENASE_REDUCTASE FAMILY 42E, MEMBER 2"/>
    <property type="match status" value="1"/>
</dbReference>
<proteinExistence type="inferred from homology"/>
<protein>
    <recommendedName>
        <fullName evidence="8">Reticulon-like protein</fullName>
    </recommendedName>
</protein>
<feature type="transmembrane region" description="Helical" evidence="8">
    <location>
        <begin position="395"/>
        <end position="411"/>
    </location>
</feature>